<dbReference type="InterPro" id="IPR024409">
    <property type="entry name" value="DUF3833"/>
</dbReference>
<sequence>MKQVWLGLIAVCLLAGCSSKIEDYQGVEPALHLDEFFVGDLVAYGMVQDRSGKVTQRFRAEIDASWEGANGVLDEVFYWDDGREQTRVWRLTKVADNTYIGTAGDVVGEARGTTVGNALHWVYQLEVPFRDGTISVTLDDWMFLLDENRLINKTEMRKFGFRVGDITIFIERKQAQ</sequence>
<name>A0A432VYL2_9GAMM</name>
<organism evidence="1 2">
    <name type="scientific">Aliidiomarina haloalkalitolerans</name>
    <dbReference type="NCBI Taxonomy" id="859059"/>
    <lineage>
        <taxon>Bacteria</taxon>
        <taxon>Pseudomonadati</taxon>
        <taxon>Pseudomonadota</taxon>
        <taxon>Gammaproteobacteria</taxon>
        <taxon>Alteromonadales</taxon>
        <taxon>Idiomarinaceae</taxon>
        <taxon>Aliidiomarina</taxon>
    </lineage>
</organism>
<dbReference type="PROSITE" id="PS51257">
    <property type="entry name" value="PROKAR_LIPOPROTEIN"/>
    <property type="match status" value="1"/>
</dbReference>
<reference evidence="1 2" key="1">
    <citation type="journal article" date="2011" name="Front. Microbiol.">
        <title>Genomic signatures of strain selection and enhancement in Bacillus atrophaeus var. globigii, a historical biowarfare simulant.</title>
        <authorList>
            <person name="Gibbons H.S."/>
            <person name="Broomall S.M."/>
            <person name="McNew L.A."/>
            <person name="Daligault H."/>
            <person name="Chapman C."/>
            <person name="Bruce D."/>
            <person name="Karavis M."/>
            <person name="Krepps M."/>
            <person name="McGregor P.A."/>
            <person name="Hong C."/>
            <person name="Park K.H."/>
            <person name="Akmal A."/>
            <person name="Feldman A."/>
            <person name="Lin J.S."/>
            <person name="Chang W.E."/>
            <person name="Higgs B.W."/>
            <person name="Demirev P."/>
            <person name="Lindquist J."/>
            <person name="Liem A."/>
            <person name="Fochler E."/>
            <person name="Read T.D."/>
            <person name="Tapia R."/>
            <person name="Johnson S."/>
            <person name="Bishop-Lilly K.A."/>
            <person name="Detter C."/>
            <person name="Han C."/>
            <person name="Sozhamannan S."/>
            <person name="Rosenzweig C.N."/>
            <person name="Skowronski E.W."/>
        </authorList>
    </citation>
    <scope>NUCLEOTIDE SEQUENCE [LARGE SCALE GENOMIC DNA]</scope>
    <source>
        <strain evidence="1 2">AK5</strain>
    </source>
</reference>
<protein>
    <submittedName>
        <fullName evidence="1">DUF3833 domain-containing protein</fullName>
    </submittedName>
</protein>
<dbReference type="RefSeq" id="WP_126790863.1">
    <property type="nucleotide sequence ID" value="NZ_PIPI01000001.1"/>
</dbReference>
<dbReference type="EMBL" id="PIPI01000001">
    <property type="protein sequence ID" value="RUO21748.1"/>
    <property type="molecule type" value="Genomic_DNA"/>
</dbReference>
<dbReference type="OrthoDB" id="5296954at2"/>
<evidence type="ECO:0000313" key="1">
    <source>
        <dbReference type="EMBL" id="RUO21748.1"/>
    </source>
</evidence>
<comment type="caution">
    <text evidence="1">The sequence shown here is derived from an EMBL/GenBank/DDBJ whole genome shotgun (WGS) entry which is preliminary data.</text>
</comment>
<accession>A0A432VYL2</accession>
<keyword evidence="2" id="KW-1185">Reference proteome</keyword>
<dbReference type="Pfam" id="PF12915">
    <property type="entry name" value="DUF3833"/>
    <property type="match status" value="1"/>
</dbReference>
<proteinExistence type="predicted"/>
<gene>
    <name evidence="1" type="ORF">CWE06_02550</name>
</gene>
<evidence type="ECO:0000313" key="2">
    <source>
        <dbReference type="Proteomes" id="UP000288212"/>
    </source>
</evidence>
<dbReference type="AlphaFoldDB" id="A0A432VYL2"/>
<dbReference type="Proteomes" id="UP000288212">
    <property type="component" value="Unassembled WGS sequence"/>
</dbReference>